<evidence type="ECO:0000313" key="1">
    <source>
        <dbReference type="EMBL" id="MBC3948940.1"/>
    </source>
</evidence>
<comment type="caution">
    <text evidence="1">The sequence shown here is derived from an EMBL/GenBank/DDBJ whole genome shotgun (WGS) entry which is preliminary data.</text>
</comment>
<dbReference type="RefSeq" id="WP_187520582.1">
    <property type="nucleotide sequence ID" value="NZ_JACONW010000010.1"/>
</dbReference>
<accession>A0ABR7AX22</accession>
<dbReference type="EMBL" id="JACONW010000010">
    <property type="protein sequence ID" value="MBC3948940.1"/>
    <property type="molecule type" value="Genomic_DNA"/>
</dbReference>
<reference evidence="1 2" key="1">
    <citation type="submission" date="2020-08" db="EMBL/GenBank/DDBJ databases">
        <title>Putative novel bacterial strains isolated from necrotic wheat leaf tissues caused by Xanthomonas translucens.</title>
        <authorList>
            <person name="Tambong J.T."/>
        </authorList>
    </citation>
    <scope>NUCLEOTIDE SEQUENCE [LARGE SCALE GENOMIC DNA]</scope>
    <source>
        <strain evidence="1 2">DOAB 1069</strain>
    </source>
</reference>
<evidence type="ECO:0000313" key="2">
    <source>
        <dbReference type="Proteomes" id="UP000651852"/>
    </source>
</evidence>
<organism evidence="1 2">
    <name type="scientific">Pseudomonas folii</name>
    <dbReference type="NCBI Taxonomy" id="2762593"/>
    <lineage>
        <taxon>Bacteria</taxon>
        <taxon>Pseudomonadati</taxon>
        <taxon>Pseudomonadota</taxon>
        <taxon>Gammaproteobacteria</taxon>
        <taxon>Pseudomonadales</taxon>
        <taxon>Pseudomonadaceae</taxon>
        <taxon>Pseudomonas</taxon>
    </lineage>
</organism>
<sequence length="119" mass="13188">MSILAIVIDEPTLRPATLIKLHKFLTLPLQKVKSLCTGGNPILEIELFDGDLQDTSTFVRGVLKIISDEKISAKFYEIPSGERYAGNKNLQKREVTADLVNSILDAAGEEFERQQDGQA</sequence>
<name>A0ABR7AX22_9PSED</name>
<keyword evidence="2" id="KW-1185">Reference proteome</keyword>
<dbReference type="Proteomes" id="UP000651852">
    <property type="component" value="Unassembled WGS sequence"/>
</dbReference>
<gene>
    <name evidence="1" type="ORF">H8S59_04070</name>
</gene>
<proteinExistence type="predicted"/>
<protein>
    <submittedName>
        <fullName evidence="1">Uncharacterized protein</fullName>
    </submittedName>
</protein>